<dbReference type="GO" id="GO:0006171">
    <property type="term" value="P:cAMP biosynthetic process"/>
    <property type="evidence" value="ECO:0007669"/>
    <property type="project" value="TreeGrafter"/>
</dbReference>
<dbReference type="PANTHER" id="PTHR43081:SF1">
    <property type="entry name" value="ADENYLATE CYCLASE, TERMINAL-DIFFERENTIATION SPECIFIC"/>
    <property type="match status" value="1"/>
</dbReference>
<dbReference type="Gene3D" id="3.30.70.1230">
    <property type="entry name" value="Nucleotide cyclase"/>
    <property type="match status" value="1"/>
</dbReference>
<dbReference type="SMART" id="SM00044">
    <property type="entry name" value="CYCc"/>
    <property type="match status" value="1"/>
</dbReference>
<protein>
    <submittedName>
        <fullName evidence="4">Adenylate/guanylate cyclase domain-containing protein</fullName>
    </submittedName>
</protein>
<evidence type="ECO:0000313" key="4">
    <source>
        <dbReference type="EMBL" id="MBD2294724.1"/>
    </source>
</evidence>
<dbReference type="Proteomes" id="UP000662185">
    <property type="component" value="Unassembled WGS sequence"/>
</dbReference>
<dbReference type="InterPro" id="IPR029787">
    <property type="entry name" value="Nucleotide_cyclase"/>
</dbReference>
<dbReference type="GO" id="GO:0035556">
    <property type="term" value="P:intracellular signal transduction"/>
    <property type="evidence" value="ECO:0007669"/>
    <property type="project" value="InterPro"/>
</dbReference>
<reference evidence="5" key="1">
    <citation type="journal article" date="2020" name="ISME J.">
        <title>Comparative genomics reveals insights into cyanobacterial evolution and habitat adaptation.</title>
        <authorList>
            <person name="Chen M.Y."/>
            <person name="Teng W.K."/>
            <person name="Zhao L."/>
            <person name="Hu C.X."/>
            <person name="Zhou Y.K."/>
            <person name="Han B.P."/>
            <person name="Song L.R."/>
            <person name="Shu W.S."/>
        </authorList>
    </citation>
    <scope>NUCLEOTIDE SEQUENCE [LARGE SCALE GENOMIC DNA]</scope>
    <source>
        <strain evidence="5">FACHB-251</strain>
    </source>
</reference>
<feature type="transmembrane region" description="Helical" evidence="2">
    <location>
        <begin position="12"/>
        <end position="36"/>
    </location>
</feature>
<keyword evidence="2" id="KW-0472">Membrane</keyword>
<dbReference type="PROSITE" id="PS50125">
    <property type="entry name" value="GUANYLATE_CYCLASE_2"/>
    <property type="match status" value="1"/>
</dbReference>
<dbReference type="PANTHER" id="PTHR43081">
    <property type="entry name" value="ADENYLATE CYCLASE, TERMINAL-DIFFERENTIATION SPECIFIC-RELATED"/>
    <property type="match status" value="1"/>
</dbReference>
<evidence type="ECO:0000256" key="2">
    <source>
        <dbReference type="SAM" id="Phobius"/>
    </source>
</evidence>
<dbReference type="AlphaFoldDB" id="A0A927A1J6"/>
<comment type="caution">
    <text evidence="4">The sequence shown here is derived from an EMBL/GenBank/DDBJ whole genome shotgun (WGS) entry which is preliminary data.</text>
</comment>
<feature type="domain" description="Guanylate cyclase" evidence="3">
    <location>
        <begin position="310"/>
        <end position="442"/>
    </location>
</feature>
<keyword evidence="2" id="KW-1133">Transmembrane helix</keyword>
<proteinExistence type="inferred from homology"/>
<dbReference type="InterPro" id="IPR001054">
    <property type="entry name" value="A/G_cyclase"/>
</dbReference>
<dbReference type="InterPro" id="IPR021796">
    <property type="entry name" value="Tll0287-like_dom"/>
</dbReference>
<dbReference type="InterPro" id="IPR050697">
    <property type="entry name" value="Adenylyl/Guanylyl_Cyclase_3/4"/>
</dbReference>
<name>A0A927A1J6_9NOST</name>
<comment type="similarity">
    <text evidence="1">Belongs to the adenylyl cyclase class-3 family.</text>
</comment>
<accession>A0A927A1J6</accession>
<evidence type="ECO:0000256" key="1">
    <source>
        <dbReference type="ARBA" id="ARBA00005381"/>
    </source>
</evidence>
<dbReference type="SUPFAM" id="SSF55073">
    <property type="entry name" value="Nucleotide cyclase"/>
    <property type="match status" value="1"/>
</dbReference>
<dbReference type="GO" id="GO:0004016">
    <property type="term" value="F:adenylate cyclase activity"/>
    <property type="evidence" value="ECO:0007669"/>
    <property type="project" value="UniProtKB-ARBA"/>
</dbReference>
<keyword evidence="5" id="KW-1185">Reference proteome</keyword>
<gene>
    <name evidence="4" type="ORF">H6G06_14850</name>
</gene>
<sequence>MAQLFFKLKNWFLNLFLKQTVICLIILFCIGIGVALSNMSSLSNSLIELQSLQNSRDQANSIVKTWQLYSRAAAVRLGKIKDVTIRHDYFLREGSIPPPATFIIELGQQITGKEEGSAISLYSDYPYAWRKDRAKNKFAEEALTYFRENPENKEFYRLEKNNNRPRWKYAQAMIMETSCVACHNTDPESPKKNWNVGDIRGVIAISEPLDKITDQTKKALGTASIMLAGFSFLGISGLALVMNRLNQTTKELESRVRERTADLAGANEDLEKRNILIRQVFGRYLSDEIVTNLLNSPQSLNLGGERRKITILTSDLRGFTAASERLSAEEVITVLNIYLESMADIITQYQGSINEFMGDGILVLFGAPTERNDDALRAIACAVKMQLAIGTVNQKLKNLGFPQLEMGIGINTGLVVLGNIGSEKRTKYGIVGSQVNLTYRIESYTTGGQILISESTLRESESIVSVRGQKQVQPKGVKEPIIIYDVGGIRGAYNLFLPSEDEIFVNLTEEVAIQYTILEGKHLGNNIFQGRFIQLSKKGAKVKVEFLTDNAVPPIFANLKINLFTTNDSQEMSEDIYAKVSETSLEEGTFFIHFTAKIPALQEKIDRLFVSG</sequence>
<dbReference type="Pfam" id="PF00211">
    <property type="entry name" value="Guanylate_cyc"/>
    <property type="match status" value="1"/>
</dbReference>
<feature type="transmembrane region" description="Helical" evidence="2">
    <location>
        <begin position="219"/>
        <end position="242"/>
    </location>
</feature>
<dbReference type="Pfam" id="PF11845">
    <property type="entry name" value="Tll0287-like"/>
    <property type="match status" value="1"/>
</dbReference>
<dbReference type="CDD" id="cd07302">
    <property type="entry name" value="CHD"/>
    <property type="match status" value="1"/>
</dbReference>
<evidence type="ECO:0000313" key="5">
    <source>
        <dbReference type="Proteomes" id="UP000662185"/>
    </source>
</evidence>
<evidence type="ECO:0000259" key="3">
    <source>
        <dbReference type="PROSITE" id="PS50125"/>
    </source>
</evidence>
<organism evidence="4 5">
    <name type="scientific">Anabaena sphaerica FACHB-251</name>
    <dbReference type="NCBI Taxonomy" id="2692883"/>
    <lineage>
        <taxon>Bacteria</taxon>
        <taxon>Bacillati</taxon>
        <taxon>Cyanobacteriota</taxon>
        <taxon>Cyanophyceae</taxon>
        <taxon>Nostocales</taxon>
        <taxon>Nostocaceae</taxon>
        <taxon>Anabaena</taxon>
    </lineage>
</organism>
<keyword evidence="2" id="KW-0812">Transmembrane</keyword>
<dbReference type="EMBL" id="JACJQU010000008">
    <property type="protein sequence ID" value="MBD2294724.1"/>
    <property type="molecule type" value="Genomic_DNA"/>
</dbReference>